<protein>
    <recommendedName>
        <fullName evidence="4">Transferase</fullName>
    </recommendedName>
</protein>
<gene>
    <name evidence="2" type="ORF">EC973_001343</name>
</gene>
<dbReference type="InterPro" id="IPR023213">
    <property type="entry name" value="CAT-like_dom_sf"/>
</dbReference>
<dbReference type="PANTHER" id="PTHR31642:SF310">
    <property type="entry name" value="FATTY ALCOHOL:CAFFEOYL-COA ACYLTRANSFERASE"/>
    <property type="match status" value="1"/>
</dbReference>
<dbReference type="Proteomes" id="UP000605846">
    <property type="component" value="Unassembled WGS sequence"/>
</dbReference>
<dbReference type="PANTHER" id="PTHR31642">
    <property type="entry name" value="TRICHOTHECENE 3-O-ACETYLTRANSFERASE"/>
    <property type="match status" value="1"/>
</dbReference>
<evidence type="ECO:0000313" key="2">
    <source>
        <dbReference type="EMBL" id="KAF7730825.1"/>
    </source>
</evidence>
<dbReference type="Pfam" id="PF02458">
    <property type="entry name" value="Transferase"/>
    <property type="match status" value="1"/>
</dbReference>
<evidence type="ECO:0008006" key="4">
    <source>
        <dbReference type="Google" id="ProtNLM"/>
    </source>
</evidence>
<proteinExistence type="predicted"/>
<evidence type="ECO:0000313" key="3">
    <source>
        <dbReference type="Proteomes" id="UP000605846"/>
    </source>
</evidence>
<sequence length="440" mass="50839">MTPLPPKLRTFVKPAVLPKHQKIPGPEGISLIVSHFYIKYILFYENTGNAPDFMNHERLQNALSHTLTHFYAVAGRFLPRERGRYDITDFHKGVLFQIVQSADDYEAYKSERYSYSVGPFNELLAINHFTSLQCPLMALQVTLMRGGITLGFSFHHKIFDGAVVQNFLSVFTKIARGEEPTEHIHPLYDCDRERDLAQMGFYNHSIEYPILDRAYHPRHDWDAPSEKHLLIVDKKKLKQLHSHVQQTDPVKKLSINDVLAAFLYKLIAKARNDKQNRPCDLVYVASKRHLHPDKRMIDYFGNYYVAAVCHDRPSEVANRTVLETGHRLRQVLDKITTSYMESLEQYINNSPDPTNIISTLPRTTPLAVGWSDWSRFLIDCDFGYGRYSALRPYVDPTPYVLVITLPSTRDELEVLLQFDTASMRRLLNDPELKQIVTAIF</sequence>
<organism evidence="2 3">
    <name type="scientific">Apophysomyces ossiformis</name>
    <dbReference type="NCBI Taxonomy" id="679940"/>
    <lineage>
        <taxon>Eukaryota</taxon>
        <taxon>Fungi</taxon>
        <taxon>Fungi incertae sedis</taxon>
        <taxon>Mucoromycota</taxon>
        <taxon>Mucoromycotina</taxon>
        <taxon>Mucoromycetes</taxon>
        <taxon>Mucorales</taxon>
        <taxon>Mucorineae</taxon>
        <taxon>Mucoraceae</taxon>
        <taxon>Apophysomyces</taxon>
    </lineage>
</organism>
<dbReference type="GO" id="GO:0016747">
    <property type="term" value="F:acyltransferase activity, transferring groups other than amino-acyl groups"/>
    <property type="evidence" value="ECO:0007669"/>
    <property type="project" value="TreeGrafter"/>
</dbReference>
<reference evidence="2" key="1">
    <citation type="submission" date="2020-01" db="EMBL/GenBank/DDBJ databases">
        <title>Genome Sequencing of Three Apophysomyces-Like Fungal Strains Confirms a Novel Fungal Genus in the Mucoromycota with divergent Burkholderia-like Endosymbiotic Bacteria.</title>
        <authorList>
            <person name="Stajich J.E."/>
            <person name="Macias A.M."/>
            <person name="Carter-House D."/>
            <person name="Lovett B."/>
            <person name="Kasson L.R."/>
            <person name="Berry K."/>
            <person name="Grigoriev I."/>
            <person name="Chang Y."/>
            <person name="Spatafora J."/>
            <person name="Kasson M.T."/>
        </authorList>
    </citation>
    <scope>NUCLEOTIDE SEQUENCE</scope>
    <source>
        <strain evidence="2">NRRL A-21654</strain>
    </source>
</reference>
<dbReference type="Gene3D" id="3.30.559.10">
    <property type="entry name" value="Chloramphenicol acetyltransferase-like domain"/>
    <property type="match status" value="2"/>
</dbReference>
<dbReference type="EMBL" id="JABAYA010000013">
    <property type="protein sequence ID" value="KAF7730825.1"/>
    <property type="molecule type" value="Genomic_DNA"/>
</dbReference>
<evidence type="ECO:0000256" key="1">
    <source>
        <dbReference type="ARBA" id="ARBA00022679"/>
    </source>
</evidence>
<dbReference type="AlphaFoldDB" id="A0A8H7BU50"/>
<dbReference type="OrthoDB" id="1862401at2759"/>
<name>A0A8H7BU50_9FUNG</name>
<comment type="caution">
    <text evidence="2">The sequence shown here is derived from an EMBL/GenBank/DDBJ whole genome shotgun (WGS) entry which is preliminary data.</text>
</comment>
<dbReference type="InterPro" id="IPR050317">
    <property type="entry name" value="Plant_Fungal_Acyltransferase"/>
</dbReference>
<accession>A0A8H7BU50</accession>
<keyword evidence="1" id="KW-0808">Transferase</keyword>
<keyword evidence="3" id="KW-1185">Reference proteome</keyword>